<keyword evidence="3" id="KW-1185">Reference proteome</keyword>
<dbReference type="InterPro" id="IPR025337">
    <property type="entry name" value="Questin_oxidase-like"/>
</dbReference>
<evidence type="ECO:0000256" key="1">
    <source>
        <dbReference type="ARBA" id="ARBA00023002"/>
    </source>
</evidence>
<comment type="caution">
    <text evidence="2">The sequence shown here is derived from an EMBL/GenBank/DDBJ whole genome shotgun (WGS) entry which is preliminary data.</text>
</comment>
<evidence type="ECO:0000313" key="3">
    <source>
        <dbReference type="Proteomes" id="UP001219525"/>
    </source>
</evidence>
<dbReference type="Pfam" id="PF14027">
    <property type="entry name" value="Questin_oxidase"/>
    <property type="match status" value="1"/>
</dbReference>
<organism evidence="2 3">
    <name type="scientific">Mycena pura</name>
    <dbReference type="NCBI Taxonomy" id="153505"/>
    <lineage>
        <taxon>Eukaryota</taxon>
        <taxon>Fungi</taxon>
        <taxon>Dikarya</taxon>
        <taxon>Basidiomycota</taxon>
        <taxon>Agaricomycotina</taxon>
        <taxon>Agaricomycetes</taxon>
        <taxon>Agaricomycetidae</taxon>
        <taxon>Agaricales</taxon>
        <taxon>Marasmiineae</taxon>
        <taxon>Mycenaceae</taxon>
        <taxon>Mycena</taxon>
    </lineage>
</organism>
<gene>
    <name evidence="2" type="ORF">GGX14DRAFT_662266</name>
</gene>
<dbReference type="EMBL" id="JARJCW010000069">
    <property type="protein sequence ID" value="KAJ7199190.1"/>
    <property type="molecule type" value="Genomic_DNA"/>
</dbReference>
<reference evidence="2" key="1">
    <citation type="submission" date="2023-03" db="EMBL/GenBank/DDBJ databases">
        <title>Massive genome expansion in bonnet fungi (Mycena s.s.) driven by repeated elements and novel gene families across ecological guilds.</title>
        <authorList>
            <consortium name="Lawrence Berkeley National Laboratory"/>
            <person name="Harder C.B."/>
            <person name="Miyauchi S."/>
            <person name="Viragh M."/>
            <person name="Kuo A."/>
            <person name="Thoen E."/>
            <person name="Andreopoulos B."/>
            <person name="Lu D."/>
            <person name="Skrede I."/>
            <person name="Drula E."/>
            <person name="Henrissat B."/>
            <person name="Morin E."/>
            <person name="Kohler A."/>
            <person name="Barry K."/>
            <person name="LaButti K."/>
            <person name="Morin E."/>
            <person name="Salamov A."/>
            <person name="Lipzen A."/>
            <person name="Mereny Z."/>
            <person name="Hegedus B."/>
            <person name="Baldrian P."/>
            <person name="Stursova M."/>
            <person name="Weitz H."/>
            <person name="Taylor A."/>
            <person name="Grigoriev I.V."/>
            <person name="Nagy L.G."/>
            <person name="Martin F."/>
            <person name="Kauserud H."/>
        </authorList>
    </citation>
    <scope>NUCLEOTIDE SEQUENCE</scope>
    <source>
        <strain evidence="2">9144</strain>
    </source>
</reference>
<evidence type="ECO:0000313" key="2">
    <source>
        <dbReference type="EMBL" id="KAJ7199190.1"/>
    </source>
</evidence>
<dbReference type="Proteomes" id="UP001219525">
    <property type="component" value="Unassembled WGS sequence"/>
</dbReference>
<accession>A0AAD6V018</accession>
<protein>
    <submittedName>
        <fullName evidence="2">Uncharacterized protein</fullName>
    </submittedName>
</protein>
<sequence length="461" mass="51743">MAPSKADLAVLWPVPGPSLTEYTPARWPGSTPESTATARKYLQQDYEEHHGFFNYTGAHNHTPFHILVEWSLGGNSEHLEAIWNQHVALERYAHRSPGPVNAHNFTDHLGDEEYYQGYLHFFSDILVKQPIRDVVEEWVFSSKANFDGRQPEMVNHLLAGILHPLLYLGYGIEFSLPGLVAEGLAQAAVHKIASSALIPKNMFSNMGRSRTHAFTIAARIMRDNKFANFKSFDVVQAKVGMDIQRMAADWTVDGSNPKEVAKKMEELCFLNVMIYILGGWRDGQGFHDADFTLMHLVTSSMTLSSYMAVLSPASKSLLLRAYFTRSLAFYVASGRPNLLLRSFYRMPLLTSFPGPMPSPTESVYPSPDTPNLWLKIIQSAIVHPDDHLSKVQRTLAHYSTLYGNTPAGTFEGTELDGCELIDGTLFVRVAALTMEWMGRIREGEPARFWANDPNFPDSDIQ</sequence>
<dbReference type="PANTHER" id="PTHR35870:SF1">
    <property type="entry name" value="PROTEIN, PUTATIVE (AFU_ORTHOLOGUE AFUA_5G03330)-RELATED"/>
    <property type="match status" value="1"/>
</dbReference>
<dbReference type="PANTHER" id="PTHR35870">
    <property type="entry name" value="PROTEIN, PUTATIVE (AFU_ORTHOLOGUE AFUA_5G03330)-RELATED"/>
    <property type="match status" value="1"/>
</dbReference>
<dbReference type="GO" id="GO:0016491">
    <property type="term" value="F:oxidoreductase activity"/>
    <property type="evidence" value="ECO:0007669"/>
    <property type="project" value="UniProtKB-KW"/>
</dbReference>
<dbReference type="AlphaFoldDB" id="A0AAD6V018"/>
<name>A0AAD6V018_9AGAR</name>
<proteinExistence type="predicted"/>
<keyword evidence="1" id="KW-0560">Oxidoreductase</keyword>